<dbReference type="EMBL" id="JBDFQZ010000008">
    <property type="protein sequence ID" value="KAK9699058.1"/>
    <property type="molecule type" value="Genomic_DNA"/>
</dbReference>
<dbReference type="GO" id="GO:0047746">
    <property type="term" value="F:chlorophyllase activity"/>
    <property type="evidence" value="ECO:0007669"/>
    <property type="project" value="TreeGrafter"/>
</dbReference>
<reference evidence="2" key="1">
    <citation type="submission" date="2024-03" db="EMBL/GenBank/DDBJ databases">
        <title>WGS assembly of Saponaria officinalis var. Norfolk2.</title>
        <authorList>
            <person name="Jenkins J."/>
            <person name="Shu S."/>
            <person name="Grimwood J."/>
            <person name="Barry K."/>
            <person name="Goodstein D."/>
            <person name="Schmutz J."/>
            <person name="Leebens-Mack J."/>
            <person name="Osbourn A."/>
        </authorList>
    </citation>
    <scope>NUCLEOTIDE SEQUENCE [LARGE SCALE GENOMIC DNA]</scope>
    <source>
        <strain evidence="2">JIC</strain>
    </source>
</reference>
<feature type="chain" id="PRO_5043833604" description="Chlorophyllase" evidence="1">
    <location>
        <begin position="17"/>
        <end position="304"/>
    </location>
</feature>
<organism evidence="2 3">
    <name type="scientific">Saponaria officinalis</name>
    <name type="common">Common soapwort</name>
    <name type="synonym">Lychnis saponaria</name>
    <dbReference type="NCBI Taxonomy" id="3572"/>
    <lineage>
        <taxon>Eukaryota</taxon>
        <taxon>Viridiplantae</taxon>
        <taxon>Streptophyta</taxon>
        <taxon>Embryophyta</taxon>
        <taxon>Tracheophyta</taxon>
        <taxon>Spermatophyta</taxon>
        <taxon>Magnoliopsida</taxon>
        <taxon>eudicotyledons</taxon>
        <taxon>Gunneridae</taxon>
        <taxon>Pentapetalae</taxon>
        <taxon>Caryophyllales</taxon>
        <taxon>Caryophyllaceae</taxon>
        <taxon>Caryophylleae</taxon>
        <taxon>Saponaria</taxon>
    </lineage>
</organism>
<dbReference type="Pfam" id="PF07224">
    <property type="entry name" value="Chlorophyllase"/>
    <property type="match status" value="2"/>
</dbReference>
<dbReference type="Proteomes" id="UP001443914">
    <property type="component" value="Unassembled WGS sequence"/>
</dbReference>
<keyword evidence="3" id="KW-1185">Reference proteome</keyword>
<evidence type="ECO:0000313" key="2">
    <source>
        <dbReference type="EMBL" id="KAK9699058.1"/>
    </source>
</evidence>
<dbReference type="PANTHER" id="PTHR33428:SF10">
    <property type="entry name" value="CHLOROPHYLLASE-1"/>
    <property type="match status" value="1"/>
</dbReference>
<dbReference type="GO" id="GO:0015996">
    <property type="term" value="P:chlorophyll catabolic process"/>
    <property type="evidence" value="ECO:0007669"/>
    <property type="project" value="TreeGrafter"/>
</dbReference>
<protein>
    <recommendedName>
        <fullName evidence="4">Chlorophyllase</fullName>
    </recommendedName>
</protein>
<dbReference type="Gene3D" id="3.40.50.1820">
    <property type="entry name" value="alpha/beta hydrolase"/>
    <property type="match status" value="1"/>
</dbReference>
<evidence type="ECO:0000256" key="1">
    <source>
        <dbReference type="SAM" id="SignalP"/>
    </source>
</evidence>
<keyword evidence="1" id="KW-0732">Signal</keyword>
<feature type="signal peptide" evidence="1">
    <location>
        <begin position="1"/>
        <end position="16"/>
    </location>
</feature>
<dbReference type="PANTHER" id="PTHR33428">
    <property type="entry name" value="CHLOROPHYLLASE-2, CHLOROPLASTIC"/>
    <property type="match status" value="1"/>
</dbReference>
<sequence length="304" mass="33420">MIRLLSFLLVIVGVIASTGNTNDMFEKTIEVFEWGKYTPIMVNKSTLEVFNAPKSLVIITPKQVGVYPLLYFVHGFNIPNYEYTQLFNFIASHGIIVVAPMLYENFISPPSHQEEIDDAANVANWLSSNLNMAKPGDPSFHILPDNVVANFGNFIASGHSRGGKTAFALVLGLTKTTTLNTKISGLISLDPVAGLSIWPFKFQTEPYILTNAVDSIELMIPTMIIGTGLGGSCTPCGSVKRGSYERYDGMRRTVGGLFVAFLDAYFRGRPESYDAVLSNRYVAPVKLDPVEDKGQPVPYFDAQI</sequence>
<dbReference type="AlphaFoldDB" id="A0AAW1J866"/>
<gene>
    <name evidence="2" type="ORF">RND81_08G149800</name>
</gene>
<name>A0AAW1J866_SAPOF</name>
<dbReference type="InterPro" id="IPR017395">
    <property type="entry name" value="Chlorophyllase-like"/>
</dbReference>
<dbReference type="SUPFAM" id="SSF53474">
    <property type="entry name" value="alpha/beta-Hydrolases"/>
    <property type="match status" value="1"/>
</dbReference>
<dbReference type="InterPro" id="IPR029058">
    <property type="entry name" value="AB_hydrolase_fold"/>
</dbReference>
<accession>A0AAW1J866</accession>
<proteinExistence type="predicted"/>
<evidence type="ECO:0000313" key="3">
    <source>
        <dbReference type="Proteomes" id="UP001443914"/>
    </source>
</evidence>
<evidence type="ECO:0008006" key="4">
    <source>
        <dbReference type="Google" id="ProtNLM"/>
    </source>
</evidence>
<comment type="caution">
    <text evidence="2">The sequence shown here is derived from an EMBL/GenBank/DDBJ whole genome shotgun (WGS) entry which is preliminary data.</text>
</comment>